<evidence type="ECO:0000313" key="10">
    <source>
        <dbReference type="EMBL" id="WMV50635.1"/>
    </source>
</evidence>
<feature type="domain" description="Reverse transcriptase" evidence="8">
    <location>
        <begin position="1"/>
        <end position="91"/>
    </location>
</feature>
<dbReference type="Gene3D" id="3.30.70.270">
    <property type="match status" value="2"/>
</dbReference>
<dbReference type="AlphaFoldDB" id="A0AAF0UQ34"/>
<dbReference type="GO" id="GO:0016787">
    <property type="term" value="F:hydrolase activity"/>
    <property type="evidence" value="ECO:0007669"/>
    <property type="project" value="UniProtKB-KW"/>
</dbReference>
<evidence type="ECO:0000256" key="1">
    <source>
        <dbReference type="ARBA" id="ARBA00022679"/>
    </source>
</evidence>
<dbReference type="GO" id="GO:0004519">
    <property type="term" value="F:endonuclease activity"/>
    <property type="evidence" value="ECO:0007669"/>
    <property type="project" value="UniProtKB-KW"/>
</dbReference>
<dbReference type="InterPro" id="IPR043502">
    <property type="entry name" value="DNA/RNA_pol_sf"/>
</dbReference>
<organism evidence="10 11">
    <name type="scientific">Solanum verrucosum</name>
    <dbReference type="NCBI Taxonomy" id="315347"/>
    <lineage>
        <taxon>Eukaryota</taxon>
        <taxon>Viridiplantae</taxon>
        <taxon>Streptophyta</taxon>
        <taxon>Embryophyta</taxon>
        <taxon>Tracheophyta</taxon>
        <taxon>Spermatophyta</taxon>
        <taxon>Magnoliopsida</taxon>
        <taxon>eudicotyledons</taxon>
        <taxon>Gunneridae</taxon>
        <taxon>Pentapetalae</taxon>
        <taxon>asterids</taxon>
        <taxon>lamiids</taxon>
        <taxon>Solanales</taxon>
        <taxon>Solanaceae</taxon>
        <taxon>Solanoideae</taxon>
        <taxon>Solaneae</taxon>
        <taxon>Solanum</taxon>
    </lineage>
</organism>
<evidence type="ECO:0000259" key="8">
    <source>
        <dbReference type="Pfam" id="PF00078"/>
    </source>
</evidence>
<dbReference type="Proteomes" id="UP001234989">
    <property type="component" value="Chromosome 10"/>
</dbReference>
<feature type="transmembrane region" description="Helical" evidence="7">
    <location>
        <begin position="67"/>
        <end position="88"/>
    </location>
</feature>
<keyword evidence="3" id="KW-0540">Nuclease</keyword>
<evidence type="ECO:0000259" key="9">
    <source>
        <dbReference type="Pfam" id="PF17917"/>
    </source>
</evidence>
<dbReference type="EMBL" id="CP133621">
    <property type="protein sequence ID" value="WMV50635.1"/>
    <property type="molecule type" value="Genomic_DNA"/>
</dbReference>
<evidence type="ECO:0000256" key="3">
    <source>
        <dbReference type="ARBA" id="ARBA00022722"/>
    </source>
</evidence>
<dbReference type="Pfam" id="PF00078">
    <property type="entry name" value="RVT_1"/>
    <property type="match status" value="1"/>
</dbReference>
<dbReference type="GO" id="GO:0003964">
    <property type="term" value="F:RNA-directed DNA polymerase activity"/>
    <property type="evidence" value="ECO:0007669"/>
    <property type="project" value="UniProtKB-KW"/>
</dbReference>
<gene>
    <name evidence="10" type="ORF">MTR67_044020</name>
</gene>
<dbReference type="InterPro" id="IPR053134">
    <property type="entry name" value="RNA-dir_DNA_polymerase"/>
</dbReference>
<dbReference type="PANTHER" id="PTHR24559">
    <property type="entry name" value="TRANSPOSON TY3-I GAG-POL POLYPROTEIN"/>
    <property type="match status" value="1"/>
</dbReference>
<dbReference type="SUPFAM" id="SSF56672">
    <property type="entry name" value="DNA/RNA polymerases"/>
    <property type="match status" value="1"/>
</dbReference>
<evidence type="ECO:0000256" key="4">
    <source>
        <dbReference type="ARBA" id="ARBA00022759"/>
    </source>
</evidence>
<name>A0AAF0UQ34_SOLVR</name>
<dbReference type="Gene3D" id="3.10.10.10">
    <property type="entry name" value="HIV Type 1 Reverse Transcriptase, subunit A, domain 1"/>
    <property type="match status" value="1"/>
</dbReference>
<evidence type="ECO:0000256" key="2">
    <source>
        <dbReference type="ARBA" id="ARBA00022695"/>
    </source>
</evidence>
<keyword evidence="7" id="KW-0812">Transmembrane</keyword>
<dbReference type="InterPro" id="IPR000477">
    <property type="entry name" value="RT_dom"/>
</dbReference>
<keyword evidence="7" id="KW-1133">Transmembrane helix</keyword>
<accession>A0AAF0UQ34</accession>
<keyword evidence="7" id="KW-0472">Membrane</keyword>
<dbReference type="CDD" id="cd01647">
    <property type="entry name" value="RT_LTR"/>
    <property type="match status" value="1"/>
</dbReference>
<feature type="domain" description="Reverse transcriptase RNase H-like" evidence="9">
    <location>
        <begin position="171"/>
        <end position="213"/>
    </location>
</feature>
<evidence type="ECO:0000256" key="6">
    <source>
        <dbReference type="ARBA" id="ARBA00022918"/>
    </source>
</evidence>
<keyword evidence="6" id="KW-0695">RNA-directed DNA polymerase</keyword>
<evidence type="ECO:0000313" key="11">
    <source>
        <dbReference type="Proteomes" id="UP001234989"/>
    </source>
</evidence>
<feature type="non-terminal residue" evidence="10">
    <location>
        <position position="291"/>
    </location>
</feature>
<keyword evidence="1" id="KW-0808">Transferase</keyword>
<feature type="transmembrane region" description="Helical" evidence="7">
    <location>
        <begin position="108"/>
        <end position="131"/>
    </location>
</feature>
<keyword evidence="11" id="KW-1185">Reference proteome</keyword>
<dbReference type="InterPro" id="IPR041373">
    <property type="entry name" value="RT_RNaseH"/>
</dbReference>
<dbReference type="PANTHER" id="PTHR24559:SF444">
    <property type="entry name" value="REVERSE TRANSCRIPTASE DOMAIN-CONTAINING PROTEIN"/>
    <property type="match status" value="1"/>
</dbReference>
<evidence type="ECO:0000256" key="5">
    <source>
        <dbReference type="ARBA" id="ARBA00022801"/>
    </source>
</evidence>
<sequence length="291" mass="33534">MRMCIYYRQLNKVTIGNKYMLPRIDDLFDKLQCASVFSKIDLRSGYHQLKIRLEEVPKMTFKTRFGYYEFLVMSFGLTNAPAAFMSLMNVLGVLGRQKLYAKFSKCEFWLTSIPFLGHVVFWGGKIAFIATHMTRLTKKEMPFEWTENCKESFQKLKTLLTTTPILALPDKNVIAYASWLLKVHERIYPMHDLELAAVVFALNIWQYYLYKVKCEYHPGKANVVADSLSQKVLGISKEGGVLASIEVRPTFIEEIKAKLFEDENMNELRKKTVSSKAQDVVLDAGSVLSFK</sequence>
<reference evidence="10" key="1">
    <citation type="submission" date="2023-08" db="EMBL/GenBank/DDBJ databases">
        <title>A de novo genome assembly of Solanum verrucosum Schlechtendal, a Mexican diploid species geographically isolated from the other diploid A-genome species in potato relatives.</title>
        <authorList>
            <person name="Hosaka K."/>
        </authorList>
    </citation>
    <scope>NUCLEOTIDE SEQUENCE</scope>
    <source>
        <tissue evidence="10">Young leaves</tissue>
    </source>
</reference>
<evidence type="ECO:0000256" key="7">
    <source>
        <dbReference type="SAM" id="Phobius"/>
    </source>
</evidence>
<dbReference type="Pfam" id="PF17917">
    <property type="entry name" value="RT_RNaseH"/>
    <property type="match status" value="1"/>
</dbReference>
<proteinExistence type="predicted"/>
<keyword evidence="4" id="KW-0255">Endonuclease</keyword>
<dbReference type="InterPro" id="IPR043128">
    <property type="entry name" value="Rev_trsase/Diguanyl_cyclase"/>
</dbReference>
<protein>
    <submittedName>
        <fullName evidence="10">Uncharacterized protein</fullName>
    </submittedName>
</protein>
<keyword evidence="5" id="KW-0378">Hydrolase</keyword>
<keyword evidence="2" id="KW-0548">Nucleotidyltransferase</keyword>